<feature type="transmembrane region" description="Helical" evidence="8">
    <location>
        <begin position="66"/>
        <end position="83"/>
    </location>
</feature>
<comment type="function">
    <text evidence="8">Involved in the lipid remodeling steps of GPI-anchor maturation.</text>
</comment>
<dbReference type="GO" id="GO:0005789">
    <property type="term" value="C:endoplasmic reticulum membrane"/>
    <property type="evidence" value="ECO:0007669"/>
    <property type="project" value="TreeGrafter"/>
</dbReference>
<dbReference type="AlphaFoldDB" id="A0A7R9QNK7"/>
<keyword evidence="4 8" id="KW-0812">Transmembrane</keyword>
<dbReference type="GO" id="GO:0000139">
    <property type="term" value="C:Golgi membrane"/>
    <property type="evidence" value="ECO:0007669"/>
    <property type="project" value="UniProtKB-SubCell"/>
</dbReference>
<evidence type="ECO:0000256" key="6">
    <source>
        <dbReference type="ARBA" id="ARBA00022989"/>
    </source>
</evidence>
<reference evidence="9" key="1">
    <citation type="submission" date="2020-11" db="EMBL/GenBank/DDBJ databases">
        <authorList>
            <person name="Tran Van P."/>
        </authorList>
    </citation>
    <scope>NUCLEOTIDE SEQUENCE</scope>
</reference>
<dbReference type="GO" id="GO:0016788">
    <property type="term" value="F:hydrolase activity, acting on ester bonds"/>
    <property type="evidence" value="ECO:0007669"/>
    <property type="project" value="TreeGrafter"/>
</dbReference>
<evidence type="ECO:0000256" key="5">
    <source>
        <dbReference type="ARBA" id="ARBA00022729"/>
    </source>
</evidence>
<evidence type="ECO:0000256" key="8">
    <source>
        <dbReference type="RuleBase" id="RU365066"/>
    </source>
</evidence>
<keyword evidence="7 8" id="KW-0472">Membrane</keyword>
<comment type="caution">
    <text evidence="8">Lacks conserved residue(s) required for the propagation of feature annotation.</text>
</comment>
<proteinExistence type="inferred from homology"/>
<dbReference type="PANTHER" id="PTHR13148:SF0">
    <property type="entry name" value="POST-GPI ATTACHMENT TO PROTEINS FACTOR 3"/>
    <property type="match status" value="1"/>
</dbReference>
<name>A0A7R9QNK7_9ACAR</name>
<feature type="non-terminal residue" evidence="9">
    <location>
        <position position="158"/>
    </location>
</feature>
<evidence type="ECO:0000256" key="4">
    <source>
        <dbReference type="ARBA" id="ARBA00022692"/>
    </source>
</evidence>
<evidence type="ECO:0000256" key="2">
    <source>
        <dbReference type="ARBA" id="ARBA00006387"/>
    </source>
</evidence>
<evidence type="ECO:0000256" key="1">
    <source>
        <dbReference type="ARBA" id="ARBA00004127"/>
    </source>
</evidence>
<comment type="subcellular location">
    <subcellularLocation>
        <location evidence="1">Endomembrane system</location>
        <topology evidence="1">Multi-pass membrane protein</topology>
    </subcellularLocation>
    <subcellularLocation>
        <location evidence="8">Golgi apparatus membrane</location>
        <topology evidence="8">Multi-pass membrane protein</topology>
    </subcellularLocation>
</comment>
<evidence type="ECO:0000256" key="3">
    <source>
        <dbReference type="ARBA" id="ARBA00022502"/>
    </source>
</evidence>
<keyword evidence="3 8" id="KW-0337">GPI-anchor biosynthesis</keyword>
<dbReference type="GO" id="GO:0006506">
    <property type="term" value="P:GPI anchor biosynthetic process"/>
    <property type="evidence" value="ECO:0007669"/>
    <property type="project" value="UniProtKB-KW"/>
</dbReference>
<keyword evidence="6 8" id="KW-1133">Transmembrane helix</keyword>
<organism evidence="9">
    <name type="scientific">Medioppia subpectinata</name>
    <dbReference type="NCBI Taxonomy" id="1979941"/>
    <lineage>
        <taxon>Eukaryota</taxon>
        <taxon>Metazoa</taxon>
        <taxon>Ecdysozoa</taxon>
        <taxon>Arthropoda</taxon>
        <taxon>Chelicerata</taxon>
        <taxon>Arachnida</taxon>
        <taxon>Acari</taxon>
        <taxon>Acariformes</taxon>
        <taxon>Sarcoptiformes</taxon>
        <taxon>Oribatida</taxon>
        <taxon>Brachypylina</taxon>
        <taxon>Oppioidea</taxon>
        <taxon>Oppiidae</taxon>
        <taxon>Medioppia</taxon>
    </lineage>
</organism>
<keyword evidence="8" id="KW-0333">Golgi apparatus</keyword>
<dbReference type="InterPro" id="IPR007217">
    <property type="entry name" value="Per1-like"/>
</dbReference>
<feature type="non-terminal residue" evidence="9">
    <location>
        <position position="1"/>
    </location>
</feature>
<comment type="similarity">
    <text evidence="2 8">Belongs to the PGAP3 family.</text>
</comment>
<evidence type="ECO:0000313" key="9">
    <source>
        <dbReference type="EMBL" id="CAD7650913.1"/>
    </source>
</evidence>
<feature type="transmembrane region" description="Helical" evidence="8">
    <location>
        <begin position="126"/>
        <end position="147"/>
    </location>
</feature>
<sequence length="158" mass="19049">LLDEFAVRQPAYMSWIGWNCHRECEHYCQWMTISHLVSSPETSHHRLPQFYGKWTFFRFYGLEEPASVFFSLLNLLSNIYGWNEYRKSITTDPHFTIWTLQALLAINAWFWSTIFHIRQTLFTETFDYFCAYSVVIYSLFALTVRFFDYFNINANKIV</sequence>
<dbReference type="PANTHER" id="PTHR13148">
    <property type="entry name" value="PER1-RELATED"/>
    <property type="match status" value="1"/>
</dbReference>
<accession>A0A7R9QNK7</accession>
<keyword evidence="10" id="KW-1185">Reference proteome</keyword>
<gene>
    <name evidence="9" type="ORF">OSB1V03_LOCUS23092</name>
</gene>
<dbReference type="Pfam" id="PF04080">
    <property type="entry name" value="Per1"/>
    <property type="match status" value="1"/>
</dbReference>
<dbReference type="OrthoDB" id="419770at2759"/>
<dbReference type="EMBL" id="OC909072">
    <property type="protein sequence ID" value="CAD7650913.1"/>
    <property type="molecule type" value="Genomic_DNA"/>
</dbReference>
<evidence type="ECO:0000313" key="10">
    <source>
        <dbReference type="Proteomes" id="UP000759131"/>
    </source>
</evidence>
<evidence type="ECO:0000256" key="7">
    <source>
        <dbReference type="ARBA" id="ARBA00023136"/>
    </source>
</evidence>
<protein>
    <recommendedName>
        <fullName evidence="8">Post-GPI attachment to proteins factor 3</fullName>
    </recommendedName>
</protein>
<feature type="transmembrane region" description="Helical" evidence="8">
    <location>
        <begin position="95"/>
        <end position="114"/>
    </location>
</feature>
<dbReference type="Proteomes" id="UP000759131">
    <property type="component" value="Unassembled WGS sequence"/>
</dbReference>
<dbReference type="EMBL" id="CAJPIZ010054497">
    <property type="protein sequence ID" value="CAG2123147.1"/>
    <property type="molecule type" value="Genomic_DNA"/>
</dbReference>
<keyword evidence="5" id="KW-0732">Signal</keyword>